<dbReference type="InterPro" id="IPR029063">
    <property type="entry name" value="SAM-dependent_MTases_sf"/>
</dbReference>
<protein>
    <recommendedName>
        <fullName evidence="1">Methyltransferase FkbM domain-containing protein</fullName>
    </recommendedName>
</protein>
<dbReference type="InterPro" id="IPR053202">
    <property type="entry name" value="EGF_Rcpt_Signaling_Reg"/>
</dbReference>
<feature type="domain" description="Methyltransferase FkbM" evidence="1">
    <location>
        <begin position="2"/>
        <end position="175"/>
    </location>
</feature>
<name>A0AAV1HZ31_9CHLO</name>
<dbReference type="GO" id="GO:0005886">
    <property type="term" value="C:plasma membrane"/>
    <property type="evidence" value="ECO:0007669"/>
    <property type="project" value="TreeGrafter"/>
</dbReference>
<gene>
    <name evidence="2" type="ORF">CVIRNUC_002065</name>
</gene>
<dbReference type="GO" id="GO:0016197">
    <property type="term" value="P:endosomal transport"/>
    <property type="evidence" value="ECO:0007669"/>
    <property type="project" value="TreeGrafter"/>
</dbReference>
<reference evidence="2 3" key="1">
    <citation type="submission" date="2023-10" db="EMBL/GenBank/DDBJ databases">
        <authorList>
            <person name="Maclean D."/>
            <person name="Macfadyen A."/>
        </authorList>
    </citation>
    <scope>NUCLEOTIDE SEQUENCE [LARGE SCALE GENOMIC DNA]</scope>
</reference>
<dbReference type="Pfam" id="PF05050">
    <property type="entry name" value="Methyltransf_21"/>
    <property type="match status" value="1"/>
</dbReference>
<dbReference type="SUPFAM" id="SSF53335">
    <property type="entry name" value="S-adenosyl-L-methionine-dependent methyltransferases"/>
    <property type="match status" value="1"/>
</dbReference>
<dbReference type="Proteomes" id="UP001314263">
    <property type="component" value="Unassembled WGS sequence"/>
</dbReference>
<accession>A0AAV1HZ31</accession>
<dbReference type="EMBL" id="CAUYUE010000003">
    <property type="protein sequence ID" value="CAK0751399.1"/>
    <property type="molecule type" value="Genomic_DNA"/>
</dbReference>
<dbReference type="GO" id="GO:0005789">
    <property type="term" value="C:endoplasmic reticulum membrane"/>
    <property type="evidence" value="ECO:0007669"/>
    <property type="project" value="TreeGrafter"/>
</dbReference>
<dbReference type="PANTHER" id="PTHR34009:SF2">
    <property type="entry name" value="PROTEIN STAR"/>
    <property type="match status" value="1"/>
</dbReference>
<dbReference type="InterPro" id="IPR006342">
    <property type="entry name" value="FkbM_mtfrase"/>
</dbReference>
<evidence type="ECO:0000313" key="3">
    <source>
        <dbReference type="Proteomes" id="UP001314263"/>
    </source>
</evidence>
<dbReference type="PANTHER" id="PTHR34009">
    <property type="entry name" value="PROTEIN STAR"/>
    <property type="match status" value="1"/>
</dbReference>
<dbReference type="GO" id="GO:0005794">
    <property type="term" value="C:Golgi apparatus"/>
    <property type="evidence" value="ECO:0007669"/>
    <property type="project" value="TreeGrafter"/>
</dbReference>
<evidence type="ECO:0000259" key="1">
    <source>
        <dbReference type="Pfam" id="PF05050"/>
    </source>
</evidence>
<sequence length="212" mass="23575">MGALDGTLMSNTRYFEESRNWKGLLIEPNPEEFEHMYTSRPNAVRVNAAVCAQKQTVHFVGRRARGQETESAGATGGIWELMSPEFRRAWHGSAEALPAGARPVSCLPLRALLHMFGIAHIDLFSLDVEGAELEVLKTVDFSAVRISVIVVEQDGGDPEKEEAVRQLLLANGFRLDASLGSLTAGRRNGWYVHAQFQPFRAPTDEWRRDAEP</sequence>
<dbReference type="GO" id="GO:0006888">
    <property type="term" value="P:endoplasmic reticulum to Golgi vesicle-mediated transport"/>
    <property type="evidence" value="ECO:0007669"/>
    <property type="project" value="TreeGrafter"/>
</dbReference>
<dbReference type="GO" id="GO:0031902">
    <property type="term" value="C:late endosome membrane"/>
    <property type="evidence" value="ECO:0007669"/>
    <property type="project" value="TreeGrafter"/>
</dbReference>
<keyword evidence="3" id="KW-1185">Reference proteome</keyword>
<dbReference type="Gene3D" id="3.40.50.150">
    <property type="entry name" value="Vaccinia Virus protein VP39"/>
    <property type="match status" value="1"/>
</dbReference>
<proteinExistence type="predicted"/>
<evidence type="ECO:0000313" key="2">
    <source>
        <dbReference type="EMBL" id="CAK0751399.1"/>
    </source>
</evidence>
<organism evidence="2 3">
    <name type="scientific">Coccomyxa viridis</name>
    <dbReference type="NCBI Taxonomy" id="1274662"/>
    <lineage>
        <taxon>Eukaryota</taxon>
        <taxon>Viridiplantae</taxon>
        <taxon>Chlorophyta</taxon>
        <taxon>core chlorophytes</taxon>
        <taxon>Trebouxiophyceae</taxon>
        <taxon>Trebouxiophyceae incertae sedis</taxon>
        <taxon>Coccomyxaceae</taxon>
        <taxon>Coccomyxa</taxon>
    </lineage>
</organism>
<dbReference type="AlphaFoldDB" id="A0AAV1HZ31"/>
<comment type="caution">
    <text evidence="2">The sequence shown here is derived from an EMBL/GenBank/DDBJ whole genome shotgun (WGS) entry which is preliminary data.</text>
</comment>